<name>A0ACB7XLI2_9ERIC</name>
<protein>
    <submittedName>
        <fullName evidence="1">Uncharacterized protein</fullName>
    </submittedName>
</protein>
<comment type="caution">
    <text evidence="1">The sequence shown here is derived from an EMBL/GenBank/DDBJ whole genome shotgun (WGS) entry which is preliminary data.</text>
</comment>
<accession>A0ACB7XLI2</accession>
<dbReference type="EMBL" id="CM037160">
    <property type="protein sequence ID" value="KAH7841689.1"/>
    <property type="molecule type" value="Genomic_DNA"/>
</dbReference>
<sequence length="117" mass="13118">MPRSRKSSGQSSRSTNDDGKISASELSSSLGHGTTLEEIHAMIHEVSGDSNNHIIHDEFIDSDCHIDLDRSGLIFAEELLNVMRSFGEQCSIPKCRKMIGRVDRDDEGMFDFDTWTE</sequence>
<proteinExistence type="predicted"/>
<keyword evidence="2" id="KW-1185">Reference proteome</keyword>
<evidence type="ECO:0000313" key="2">
    <source>
        <dbReference type="Proteomes" id="UP000828048"/>
    </source>
</evidence>
<reference evidence="1 2" key="1">
    <citation type="journal article" date="2021" name="Hortic Res">
        <title>High-quality reference genome and annotation aids understanding of berry development for evergreen blueberry (Vaccinium darrowii).</title>
        <authorList>
            <person name="Yu J."/>
            <person name="Hulse-Kemp A.M."/>
            <person name="Babiker E."/>
            <person name="Staton M."/>
        </authorList>
    </citation>
    <scope>NUCLEOTIDE SEQUENCE [LARGE SCALE GENOMIC DNA]</scope>
    <source>
        <strain evidence="2">cv. NJ 8807/NJ 8810</strain>
        <tissue evidence="1">Young leaf</tissue>
    </source>
</reference>
<evidence type="ECO:0000313" key="1">
    <source>
        <dbReference type="EMBL" id="KAH7841689.1"/>
    </source>
</evidence>
<organism evidence="1 2">
    <name type="scientific">Vaccinium darrowii</name>
    <dbReference type="NCBI Taxonomy" id="229202"/>
    <lineage>
        <taxon>Eukaryota</taxon>
        <taxon>Viridiplantae</taxon>
        <taxon>Streptophyta</taxon>
        <taxon>Embryophyta</taxon>
        <taxon>Tracheophyta</taxon>
        <taxon>Spermatophyta</taxon>
        <taxon>Magnoliopsida</taxon>
        <taxon>eudicotyledons</taxon>
        <taxon>Gunneridae</taxon>
        <taxon>Pentapetalae</taxon>
        <taxon>asterids</taxon>
        <taxon>Ericales</taxon>
        <taxon>Ericaceae</taxon>
        <taxon>Vaccinioideae</taxon>
        <taxon>Vaccinieae</taxon>
        <taxon>Vaccinium</taxon>
    </lineage>
</organism>
<dbReference type="Proteomes" id="UP000828048">
    <property type="component" value="Chromosome 10"/>
</dbReference>
<gene>
    <name evidence="1" type="ORF">Vadar_033099</name>
</gene>